<dbReference type="InterPro" id="IPR020846">
    <property type="entry name" value="MFS_dom"/>
</dbReference>
<feature type="transmembrane region" description="Helical" evidence="8">
    <location>
        <begin position="350"/>
        <end position="374"/>
    </location>
</feature>
<gene>
    <name evidence="10" type="primary">bcr_2</name>
    <name evidence="10" type="ORF">SDC9_19540</name>
</gene>
<dbReference type="GO" id="GO:0005886">
    <property type="term" value="C:plasma membrane"/>
    <property type="evidence" value="ECO:0007669"/>
    <property type="project" value="UniProtKB-SubCell"/>
</dbReference>
<evidence type="ECO:0000256" key="4">
    <source>
        <dbReference type="ARBA" id="ARBA00022475"/>
    </source>
</evidence>
<feature type="transmembrane region" description="Helical" evidence="8">
    <location>
        <begin position="57"/>
        <end position="74"/>
    </location>
</feature>
<dbReference type="EMBL" id="VSSQ01000075">
    <property type="protein sequence ID" value="MPL73734.1"/>
    <property type="molecule type" value="Genomic_DNA"/>
</dbReference>
<feature type="transmembrane region" description="Helical" evidence="8">
    <location>
        <begin position="86"/>
        <end position="104"/>
    </location>
</feature>
<dbReference type="PROSITE" id="PS50850">
    <property type="entry name" value="MFS"/>
    <property type="match status" value="1"/>
</dbReference>
<feature type="transmembrane region" description="Helical" evidence="8">
    <location>
        <begin position="291"/>
        <end position="311"/>
    </location>
</feature>
<dbReference type="InterPro" id="IPR036259">
    <property type="entry name" value="MFS_trans_sf"/>
</dbReference>
<name>A0A644U487_9ZZZZ</name>
<feature type="transmembrane region" description="Helical" evidence="8">
    <location>
        <begin position="380"/>
        <end position="398"/>
    </location>
</feature>
<feature type="transmembrane region" description="Helical" evidence="8">
    <location>
        <begin position="18"/>
        <end position="37"/>
    </location>
</feature>
<dbReference type="InterPro" id="IPR005829">
    <property type="entry name" value="Sugar_transporter_CS"/>
</dbReference>
<evidence type="ECO:0000256" key="1">
    <source>
        <dbReference type="ARBA" id="ARBA00004651"/>
    </source>
</evidence>
<evidence type="ECO:0000259" key="9">
    <source>
        <dbReference type="PROSITE" id="PS50850"/>
    </source>
</evidence>
<evidence type="ECO:0000256" key="6">
    <source>
        <dbReference type="ARBA" id="ARBA00022989"/>
    </source>
</evidence>
<dbReference type="PANTHER" id="PTHR23502">
    <property type="entry name" value="MAJOR FACILITATOR SUPERFAMILY"/>
    <property type="match status" value="1"/>
</dbReference>
<comment type="caution">
    <text evidence="10">The sequence shown here is derived from an EMBL/GenBank/DDBJ whole genome shotgun (WGS) entry which is preliminary data.</text>
</comment>
<keyword evidence="5 8" id="KW-0812">Transmembrane</keyword>
<proteinExistence type="inferred from homology"/>
<dbReference type="InterPro" id="IPR011701">
    <property type="entry name" value="MFS"/>
</dbReference>
<dbReference type="GO" id="GO:0042910">
    <property type="term" value="F:xenobiotic transmembrane transporter activity"/>
    <property type="evidence" value="ECO:0007669"/>
    <property type="project" value="InterPro"/>
</dbReference>
<dbReference type="CDD" id="cd17320">
    <property type="entry name" value="MFS_MdfA_MDR_like"/>
    <property type="match status" value="1"/>
</dbReference>
<feature type="transmembrane region" description="Helical" evidence="8">
    <location>
        <begin position="110"/>
        <end position="131"/>
    </location>
</feature>
<evidence type="ECO:0000256" key="7">
    <source>
        <dbReference type="ARBA" id="ARBA00023136"/>
    </source>
</evidence>
<feature type="transmembrane region" description="Helical" evidence="8">
    <location>
        <begin position="225"/>
        <end position="245"/>
    </location>
</feature>
<feature type="transmembrane region" description="Helical" evidence="8">
    <location>
        <begin position="257"/>
        <end position="279"/>
    </location>
</feature>
<keyword evidence="7 8" id="KW-0472">Membrane</keyword>
<keyword evidence="3" id="KW-0813">Transport</keyword>
<evidence type="ECO:0000313" key="10">
    <source>
        <dbReference type="EMBL" id="MPL73734.1"/>
    </source>
</evidence>
<evidence type="ECO:0000256" key="8">
    <source>
        <dbReference type="SAM" id="Phobius"/>
    </source>
</evidence>
<evidence type="ECO:0000256" key="2">
    <source>
        <dbReference type="ARBA" id="ARBA00006236"/>
    </source>
</evidence>
<dbReference type="Gene3D" id="1.20.1720.10">
    <property type="entry name" value="Multidrug resistance protein D"/>
    <property type="match status" value="1"/>
</dbReference>
<feature type="transmembrane region" description="Helical" evidence="8">
    <location>
        <begin position="317"/>
        <end position="338"/>
    </location>
</feature>
<comment type="similarity">
    <text evidence="2">Belongs to the major facilitator superfamily. Bcr/CmlA family.</text>
</comment>
<dbReference type="Pfam" id="PF07690">
    <property type="entry name" value="MFS_1"/>
    <property type="match status" value="1"/>
</dbReference>
<keyword evidence="4" id="KW-1003">Cell membrane</keyword>
<dbReference type="GO" id="GO:1990961">
    <property type="term" value="P:xenobiotic detoxification by transmembrane export across the plasma membrane"/>
    <property type="evidence" value="ECO:0007669"/>
    <property type="project" value="InterPro"/>
</dbReference>
<reference evidence="10" key="1">
    <citation type="submission" date="2019-08" db="EMBL/GenBank/DDBJ databases">
        <authorList>
            <person name="Kucharzyk K."/>
            <person name="Murdoch R.W."/>
            <person name="Higgins S."/>
            <person name="Loffler F."/>
        </authorList>
    </citation>
    <scope>NUCLEOTIDE SEQUENCE</scope>
</reference>
<evidence type="ECO:0000256" key="3">
    <source>
        <dbReference type="ARBA" id="ARBA00022448"/>
    </source>
</evidence>
<dbReference type="SUPFAM" id="SSF103473">
    <property type="entry name" value="MFS general substrate transporter"/>
    <property type="match status" value="1"/>
</dbReference>
<accession>A0A644U487</accession>
<sequence>MTQSPVPAPVRTLSLPEFVAMLASLTATVAFSIDAMLPALPEIAATLSPGDVNRAQLVLTVFVLGMGLGTFFVGPISDAIGRKRTITGGIVIYVVGALAAAWSHSLEMLLIARFVQGIGASGPRIVPMALVRDLYAGREMAKITSFIMMLFILVPALAPTIGGAIAAVFGWRGIFGAFVAFGLLGVLWVILRQPETLPPERRRPFVPGALLSGAREVLSDRDVRFYTAILALGFGQMFSVLSSSQQLYAAYGVHETFPLWFGAVAILAGTGSVFNARFVMRLGMRRIVRGAYLMQVCLSALMLAALLAGFVTPAGGLLAVFAWNVSVFFIAGLTFGNLNALAMQKMGHLAGMTASVVTALSTVGAVSIAAPVGLMFDGTARPVVIATLICSGLAWALMGRTDDQI</sequence>
<dbReference type="NCBIfam" id="TIGR00710">
    <property type="entry name" value="efflux_Bcr_CflA"/>
    <property type="match status" value="1"/>
</dbReference>
<dbReference type="AlphaFoldDB" id="A0A644U487"/>
<dbReference type="PROSITE" id="PS00216">
    <property type="entry name" value="SUGAR_TRANSPORT_1"/>
    <property type="match status" value="1"/>
</dbReference>
<feature type="transmembrane region" description="Helical" evidence="8">
    <location>
        <begin position="174"/>
        <end position="191"/>
    </location>
</feature>
<feature type="domain" description="Major facilitator superfamily (MFS) profile" evidence="9">
    <location>
        <begin position="12"/>
        <end position="405"/>
    </location>
</feature>
<organism evidence="10">
    <name type="scientific">bioreactor metagenome</name>
    <dbReference type="NCBI Taxonomy" id="1076179"/>
    <lineage>
        <taxon>unclassified sequences</taxon>
        <taxon>metagenomes</taxon>
        <taxon>ecological metagenomes</taxon>
    </lineage>
</organism>
<dbReference type="PANTHER" id="PTHR23502:SF132">
    <property type="entry name" value="POLYAMINE TRANSPORTER 2-RELATED"/>
    <property type="match status" value="1"/>
</dbReference>
<feature type="transmembrane region" description="Helical" evidence="8">
    <location>
        <begin position="143"/>
        <end position="168"/>
    </location>
</feature>
<protein>
    <submittedName>
        <fullName evidence="10">Bicyclomycin resistance protein</fullName>
    </submittedName>
</protein>
<keyword evidence="6 8" id="KW-1133">Transmembrane helix</keyword>
<evidence type="ECO:0000256" key="5">
    <source>
        <dbReference type="ARBA" id="ARBA00022692"/>
    </source>
</evidence>
<dbReference type="InterPro" id="IPR004812">
    <property type="entry name" value="Efflux_drug-R_Bcr/CmlA"/>
</dbReference>
<comment type="subcellular location">
    <subcellularLocation>
        <location evidence="1">Cell membrane</location>
        <topology evidence="1">Multi-pass membrane protein</topology>
    </subcellularLocation>
</comment>